<reference evidence="7" key="1">
    <citation type="submission" date="2020-10" db="EMBL/GenBank/DDBJ databases">
        <authorList>
            <person name="Gilroy R."/>
        </authorList>
    </citation>
    <scope>NUCLEOTIDE SEQUENCE</scope>
    <source>
        <strain evidence="7">ChiGjej1B1-24693</strain>
    </source>
</reference>
<evidence type="ECO:0000259" key="6">
    <source>
        <dbReference type="PROSITE" id="PS50977"/>
    </source>
</evidence>
<keyword evidence="2 4" id="KW-0238">DNA-binding</keyword>
<accession>A0A9D1GWZ4</accession>
<sequence>MPHDQSPRRTGRPAVTSRDEILVAARRVIDRDGAGRLTVRHLAGEMGIGPTTLYHHVAGRDDLLVLLLDDFLQQVAIPELPTDPRERIVTAAVTMRDALASQPWAADVLAVDGFLGMLDDRSVRLVEIILAAATEAGCTTEQAVDLFRILWSYTVGEILIRSRSGDTTPRQRASRPGFTSRDPEALPQLAGVGARWPELAARDTFPAGVRAIVDGLLG</sequence>
<organism evidence="7 8">
    <name type="scientific">Candidatus Avipropionibacterium avicola</name>
    <dbReference type="NCBI Taxonomy" id="2840701"/>
    <lineage>
        <taxon>Bacteria</taxon>
        <taxon>Bacillati</taxon>
        <taxon>Actinomycetota</taxon>
        <taxon>Actinomycetes</taxon>
        <taxon>Propionibacteriales</taxon>
        <taxon>Propionibacteriaceae</taxon>
        <taxon>Propionibacteriaceae incertae sedis</taxon>
        <taxon>Candidatus Avipropionibacterium</taxon>
    </lineage>
</organism>
<evidence type="ECO:0000313" key="7">
    <source>
        <dbReference type="EMBL" id="HIT75293.1"/>
    </source>
</evidence>
<dbReference type="InterPro" id="IPR009057">
    <property type="entry name" value="Homeodomain-like_sf"/>
</dbReference>
<dbReference type="GO" id="GO:0000976">
    <property type="term" value="F:transcription cis-regulatory region binding"/>
    <property type="evidence" value="ECO:0007669"/>
    <property type="project" value="TreeGrafter"/>
</dbReference>
<dbReference type="SUPFAM" id="SSF46689">
    <property type="entry name" value="Homeodomain-like"/>
    <property type="match status" value="1"/>
</dbReference>
<reference evidence="7" key="2">
    <citation type="journal article" date="2021" name="PeerJ">
        <title>Extensive microbial diversity within the chicken gut microbiome revealed by metagenomics and culture.</title>
        <authorList>
            <person name="Gilroy R."/>
            <person name="Ravi A."/>
            <person name="Getino M."/>
            <person name="Pursley I."/>
            <person name="Horton D.L."/>
            <person name="Alikhan N.F."/>
            <person name="Baker D."/>
            <person name="Gharbi K."/>
            <person name="Hall N."/>
            <person name="Watson M."/>
            <person name="Adriaenssens E.M."/>
            <person name="Foster-Nyarko E."/>
            <person name="Jarju S."/>
            <person name="Secka A."/>
            <person name="Antonio M."/>
            <person name="Oren A."/>
            <person name="Chaudhuri R.R."/>
            <person name="La Ragione R."/>
            <person name="Hildebrand F."/>
            <person name="Pallen M.J."/>
        </authorList>
    </citation>
    <scope>NUCLEOTIDE SEQUENCE</scope>
    <source>
        <strain evidence="7">ChiGjej1B1-24693</strain>
    </source>
</reference>
<evidence type="ECO:0000256" key="1">
    <source>
        <dbReference type="ARBA" id="ARBA00023015"/>
    </source>
</evidence>
<dbReference type="EMBL" id="DVLP01000209">
    <property type="protein sequence ID" value="HIT75293.1"/>
    <property type="molecule type" value="Genomic_DNA"/>
</dbReference>
<dbReference type="GO" id="GO:0045892">
    <property type="term" value="P:negative regulation of DNA-templated transcription"/>
    <property type="evidence" value="ECO:0007669"/>
    <property type="project" value="InterPro"/>
</dbReference>
<keyword evidence="3" id="KW-0804">Transcription</keyword>
<evidence type="ECO:0000256" key="3">
    <source>
        <dbReference type="ARBA" id="ARBA00023163"/>
    </source>
</evidence>
<dbReference type="AlphaFoldDB" id="A0A9D1GWZ4"/>
<dbReference type="Pfam" id="PF00440">
    <property type="entry name" value="TetR_N"/>
    <property type="match status" value="1"/>
</dbReference>
<dbReference type="PANTHER" id="PTHR30055:SF151">
    <property type="entry name" value="TRANSCRIPTIONAL REGULATORY PROTEIN"/>
    <property type="match status" value="1"/>
</dbReference>
<keyword evidence="1" id="KW-0805">Transcription regulation</keyword>
<protein>
    <submittedName>
        <fullName evidence="7">TetR/AcrR family transcriptional regulator C-terminal domain-containing protein</fullName>
    </submittedName>
</protein>
<dbReference type="SUPFAM" id="SSF48498">
    <property type="entry name" value="Tetracyclin repressor-like, C-terminal domain"/>
    <property type="match status" value="1"/>
</dbReference>
<proteinExistence type="predicted"/>
<dbReference type="Proteomes" id="UP000886842">
    <property type="component" value="Unassembled WGS sequence"/>
</dbReference>
<evidence type="ECO:0000256" key="2">
    <source>
        <dbReference type="ARBA" id="ARBA00023125"/>
    </source>
</evidence>
<gene>
    <name evidence="7" type="ORF">IAA98_06895</name>
</gene>
<dbReference type="InterPro" id="IPR050109">
    <property type="entry name" value="HTH-type_TetR-like_transc_reg"/>
</dbReference>
<evidence type="ECO:0000256" key="4">
    <source>
        <dbReference type="PROSITE-ProRule" id="PRU00335"/>
    </source>
</evidence>
<comment type="caution">
    <text evidence="7">The sequence shown here is derived from an EMBL/GenBank/DDBJ whole genome shotgun (WGS) entry which is preliminary data.</text>
</comment>
<dbReference type="Gene3D" id="1.10.10.60">
    <property type="entry name" value="Homeodomain-like"/>
    <property type="match status" value="1"/>
</dbReference>
<feature type="domain" description="HTH tetR-type" evidence="6">
    <location>
        <begin position="15"/>
        <end position="75"/>
    </location>
</feature>
<evidence type="ECO:0000313" key="8">
    <source>
        <dbReference type="Proteomes" id="UP000886842"/>
    </source>
</evidence>
<dbReference type="PANTHER" id="PTHR30055">
    <property type="entry name" value="HTH-TYPE TRANSCRIPTIONAL REGULATOR RUTR"/>
    <property type="match status" value="1"/>
</dbReference>
<dbReference type="PROSITE" id="PS50977">
    <property type="entry name" value="HTH_TETR_2"/>
    <property type="match status" value="1"/>
</dbReference>
<feature type="region of interest" description="Disordered" evidence="5">
    <location>
        <begin position="164"/>
        <end position="184"/>
    </location>
</feature>
<evidence type="ECO:0000256" key="5">
    <source>
        <dbReference type="SAM" id="MobiDB-lite"/>
    </source>
</evidence>
<name>A0A9D1GWZ4_9ACTN</name>
<dbReference type="InterPro" id="IPR036271">
    <property type="entry name" value="Tet_transcr_reg_TetR-rel_C_sf"/>
</dbReference>
<dbReference type="InterPro" id="IPR001647">
    <property type="entry name" value="HTH_TetR"/>
</dbReference>
<dbReference type="GO" id="GO:0003700">
    <property type="term" value="F:DNA-binding transcription factor activity"/>
    <property type="evidence" value="ECO:0007669"/>
    <property type="project" value="TreeGrafter"/>
</dbReference>
<feature type="DNA-binding region" description="H-T-H motif" evidence="4">
    <location>
        <begin position="38"/>
        <end position="57"/>
    </location>
</feature>
<dbReference type="Gene3D" id="1.10.357.10">
    <property type="entry name" value="Tetracycline Repressor, domain 2"/>
    <property type="match status" value="1"/>
</dbReference>
<dbReference type="Pfam" id="PF02909">
    <property type="entry name" value="TetR_C_1"/>
    <property type="match status" value="1"/>
</dbReference>
<dbReference type="InterPro" id="IPR004111">
    <property type="entry name" value="Repressor_TetR_C"/>
</dbReference>